<feature type="transmembrane region" description="Helical" evidence="2">
    <location>
        <begin position="398"/>
        <end position="416"/>
    </location>
</feature>
<proteinExistence type="inferred from homology"/>
<keyword evidence="2" id="KW-0472">Membrane</keyword>
<keyword evidence="2" id="KW-1133">Transmembrane helix</keyword>
<comment type="caution">
    <text evidence="4">The sequence shown here is derived from an EMBL/GenBank/DDBJ whole genome shotgun (WGS) entry which is preliminary data.</text>
</comment>
<dbReference type="Proteomes" id="UP000285456">
    <property type="component" value="Unassembled WGS sequence"/>
</dbReference>
<accession>A0A417YPC0</accession>
<dbReference type="InterPro" id="IPR004147">
    <property type="entry name" value="ABC1_dom"/>
</dbReference>
<dbReference type="CDD" id="cd05121">
    <property type="entry name" value="ABC1_ADCK3-like"/>
    <property type="match status" value="1"/>
</dbReference>
<dbReference type="AlphaFoldDB" id="A0A417YPC0"/>
<dbReference type="GO" id="GO:0005524">
    <property type="term" value="F:ATP binding"/>
    <property type="evidence" value="ECO:0007669"/>
    <property type="project" value="InterPro"/>
</dbReference>
<dbReference type="SUPFAM" id="SSF56112">
    <property type="entry name" value="Protein kinase-like (PK-like)"/>
    <property type="match status" value="1"/>
</dbReference>
<keyword evidence="4" id="KW-0808">Transferase</keyword>
<dbReference type="InterPro" id="IPR000719">
    <property type="entry name" value="Prot_kinase_dom"/>
</dbReference>
<dbReference type="InterPro" id="IPR011009">
    <property type="entry name" value="Kinase-like_dom_sf"/>
</dbReference>
<dbReference type="GO" id="GO:0004672">
    <property type="term" value="F:protein kinase activity"/>
    <property type="evidence" value="ECO:0007669"/>
    <property type="project" value="InterPro"/>
</dbReference>
<evidence type="ECO:0000313" key="4">
    <source>
        <dbReference type="EMBL" id="RHW35403.1"/>
    </source>
</evidence>
<dbReference type="PANTHER" id="PTHR10566:SF113">
    <property type="entry name" value="PROTEIN ACTIVITY OF BC1 COMPLEX KINASE 7, CHLOROPLASTIC"/>
    <property type="match status" value="1"/>
</dbReference>
<name>A0A417YPC0_9BACI</name>
<keyword evidence="5" id="KW-1185">Reference proteome</keyword>
<feature type="transmembrane region" description="Helical" evidence="2">
    <location>
        <begin position="487"/>
        <end position="511"/>
    </location>
</feature>
<gene>
    <name evidence="4" type="ORF">D1B32_01935</name>
</gene>
<dbReference type="OrthoDB" id="9795390at2"/>
<dbReference type="PANTHER" id="PTHR10566">
    <property type="entry name" value="CHAPERONE-ACTIVITY OF BC1 COMPLEX CABC1 -RELATED"/>
    <property type="match status" value="1"/>
</dbReference>
<reference evidence="4 5" key="1">
    <citation type="journal article" date="2007" name="Int. J. Syst. Evol. Microbiol.">
        <title>Oceanobacillus profundus sp. nov., isolated from a deep-sea sediment core.</title>
        <authorList>
            <person name="Kim Y.G."/>
            <person name="Choi D.H."/>
            <person name="Hyun S."/>
            <person name="Cho B.C."/>
        </authorList>
    </citation>
    <scope>NUCLEOTIDE SEQUENCE [LARGE SCALE GENOMIC DNA]</scope>
    <source>
        <strain evidence="4 5">DSM 18246</strain>
    </source>
</reference>
<feature type="transmembrane region" description="Helical" evidence="2">
    <location>
        <begin position="517"/>
        <end position="537"/>
    </location>
</feature>
<organism evidence="4 5">
    <name type="scientific">Oceanobacillus profundus</name>
    <dbReference type="NCBI Taxonomy" id="372463"/>
    <lineage>
        <taxon>Bacteria</taxon>
        <taxon>Bacillati</taxon>
        <taxon>Bacillota</taxon>
        <taxon>Bacilli</taxon>
        <taxon>Bacillales</taxon>
        <taxon>Bacillaceae</taxon>
        <taxon>Oceanobacillus</taxon>
    </lineage>
</organism>
<comment type="similarity">
    <text evidence="1">Belongs to the protein kinase superfamily. ADCK protein kinase family.</text>
</comment>
<dbReference type="RefSeq" id="WP_118888483.1">
    <property type="nucleotide sequence ID" value="NZ_PHUT01000001.1"/>
</dbReference>
<evidence type="ECO:0000313" key="5">
    <source>
        <dbReference type="Proteomes" id="UP000285456"/>
    </source>
</evidence>
<evidence type="ECO:0000256" key="1">
    <source>
        <dbReference type="ARBA" id="ARBA00009670"/>
    </source>
</evidence>
<keyword evidence="4" id="KW-0418">Kinase</keyword>
<protein>
    <submittedName>
        <fullName evidence="4">AarF/ABC1/UbiB kinase family protein</fullName>
    </submittedName>
</protein>
<feature type="transmembrane region" description="Helical" evidence="2">
    <location>
        <begin position="9"/>
        <end position="31"/>
    </location>
</feature>
<dbReference type="EMBL" id="QWEH01000001">
    <property type="protein sequence ID" value="RHW35403.1"/>
    <property type="molecule type" value="Genomic_DNA"/>
</dbReference>
<evidence type="ECO:0000256" key="2">
    <source>
        <dbReference type="SAM" id="Phobius"/>
    </source>
</evidence>
<sequence length="553" mass="64562">MAKTFKYNSIYRCTVIVWMAVKFIIKIYFFYFRNKIWDKKTVARWDIMLSDMAREYRVKAEKLGGILIKLGQFLSTRTDFMPDIFIKELDDLVDRVPPMPYEDAIATIEEEWGTEMATHLMAFEKKAVASASIGDVYRAMLKDGSAVAIKIRRKRIEEIFHKDFVALRMVFWILKVFTTFGKKADLNALYKELVLVMNRELDYEQELEFGEYFYKRYKDDGSIRIPKYENELCTEKVLVMEWIEGAKITDVEFMRRHRIDRERTTKTLFDHYIDQFLNPGKFHADPHAGNIRIQKDGTIAILDFGMVGEIKVEDTKQFKLLVQGFIIDNYDIVLSSLDKMNFILPNADKRKLKRVIKETVDMYSDGSMKNIDSKVMSQLSEDISVIMQDQPIQLPANYAYLLRAVSIVIGILFAIYPEMDIKKWAVPKIKTWFGRKSLLESVSKQYAKNLTEPILSYPRALLSFLESGEKDRKWDKVKHHVQLKHQFYLLLEVLSFMMVVIAIGISIWGFVGSMKPMAVIGLIVLGIFIIFLNIIFVSHLRMIRRAKAQVIDS</sequence>
<dbReference type="InterPro" id="IPR050154">
    <property type="entry name" value="UbiB_kinase"/>
</dbReference>
<dbReference type="Pfam" id="PF03109">
    <property type="entry name" value="ABC1"/>
    <property type="match status" value="1"/>
</dbReference>
<feature type="domain" description="Protein kinase" evidence="3">
    <location>
        <begin position="122"/>
        <end position="488"/>
    </location>
</feature>
<dbReference type="PROSITE" id="PS50011">
    <property type="entry name" value="PROTEIN_KINASE_DOM"/>
    <property type="match status" value="1"/>
</dbReference>
<keyword evidence="2" id="KW-0812">Transmembrane</keyword>
<evidence type="ECO:0000259" key="3">
    <source>
        <dbReference type="PROSITE" id="PS50011"/>
    </source>
</evidence>